<reference evidence="3 4" key="1">
    <citation type="submission" date="2019-11" db="EMBL/GenBank/DDBJ databases">
        <title>Whole genome sequencing and comparative genomics analyses of five strains of Spiroplasma citri.</title>
        <authorList>
            <person name="Yokomi R."/>
            <person name="Chen J."/>
            <person name="Rattner R."/>
            <person name="Vidalakis G."/>
        </authorList>
    </citation>
    <scope>NUCLEOTIDE SEQUENCE [LARGE SCALE GENOMIC DNA]</scope>
    <source>
        <strain evidence="3 4">BR12</strain>
        <plasmid evidence="4">pscpbr12-1</plasmid>
    </source>
</reference>
<feature type="signal peptide" evidence="2">
    <location>
        <begin position="1"/>
        <end position="23"/>
    </location>
</feature>
<dbReference type="Proteomes" id="UP000464735">
    <property type="component" value="Plasmid pScpBR12-1"/>
</dbReference>
<keyword evidence="1" id="KW-0812">Transmembrane</keyword>
<name>A0AAJ4EKZ9_SPICI</name>
<protein>
    <recommendedName>
        <fullName evidence="5">Adhesion related protein, transmembrane</fullName>
    </recommendedName>
</protein>
<evidence type="ECO:0000313" key="4">
    <source>
        <dbReference type="Proteomes" id="UP000464735"/>
    </source>
</evidence>
<dbReference type="EMBL" id="CP046369">
    <property type="protein sequence ID" value="QIA69850.1"/>
    <property type="molecule type" value="Genomic_DNA"/>
</dbReference>
<evidence type="ECO:0008006" key="5">
    <source>
        <dbReference type="Google" id="ProtNLM"/>
    </source>
</evidence>
<keyword evidence="1" id="KW-0472">Membrane</keyword>
<evidence type="ECO:0000256" key="1">
    <source>
        <dbReference type="SAM" id="Phobius"/>
    </source>
</evidence>
<feature type="transmembrane region" description="Helical" evidence="1">
    <location>
        <begin position="814"/>
        <end position="834"/>
    </location>
</feature>
<proteinExistence type="predicted"/>
<evidence type="ECO:0000256" key="2">
    <source>
        <dbReference type="SAM" id="SignalP"/>
    </source>
</evidence>
<keyword evidence="2" id="KW-0732">Signal</keyword>
<dbReference type="Gene3D" id="2.130.10.10">
    <property type="entry name" value="YVTN repeat-like/Quinoprotein amine dehydrogenase"/>
    <property type="match status" value="2"/>
</dbReference>
<dbReference type="InterPro" id="IPR015943">
    <property type="entry name" value="WD40/YVTN_repeat-like_dom_sf"/>
</dbReference>
<evidence type="ECO:0000313" key="3">
    <source>
        <dbReference type="EMBL" id="QIA69850.1"/>
    </source>
</evidence>
<gene>
    <name evidence="3" type="ORF">GL298_10505</name>
</gene>
<organism evidence="3 4">
    <name type="scientific">Spiroplasma citri</name>
    <dbReference type="NCBI Taxonomy" id="2133"/>
    <lineage>
        <taxon>Bacteria</taxon>
        <taxon>Bacillati</taxon>
        <taxon>Mycoplasmatota</taxon>
        <taxon>Mollicutes</taxon>
        <taxon>Entomoplasmatales</taxon>
        <taxon>Spiroplasmataceae</taxon>
        <taxon>Spiroplasma</taxon>
    </lineage>
</organism>
<feature type="chain" id="PRO_5042562348" description="Adhesion related protein, transmembrane" evidence="2">
    <location>
        <begin position="24"/>
        <end position="876"/>
    </location>
</feature>
<dbReference type="SUPFAM" id="SSF63829">
    <property type="entry name" value="Calcium-dependent phosphotriesterase"/>
    <property type="match status" value="1"/>
</dbReference>
<keyword evidence="1" id="KW-1133">Transmembrane helix</keyword>
<accession>A0AAJ4EKZ9</accession>
<geneLocation type="plasmid" evidence="4">
    <name>pscpbr12-1</name>
</geneLocation>
<dbReference type="RefSeq" id="WP_164028527.1">
    <property type="nucleotide sequence ID" value="NZ_CP046369.1"/>
</dbReference>
<keyword evidence="3" id="KW-0614">Plasmid</keyword>
<dbReference type="AlphaFoldDB" id="A0AAJ4EKZ9"/>
<sequence length="876" mass="96340">MKKLLSILTISTLTASIPAPLLANTPATRTLTSNSNNDYLPIKEFKNINVSSLKMTIDSKDNIYIGTSNDVFVLKHGETTPTKIDGIITNAIKYSVNSLGVDSKDNIYFSKFDGAYKLSAGETTATKIDGISNGICCTTIDSKDNIYIGTDNGAYKLSTGSNTPTKINGINERILSIEIDNNNNVYFGADTGVYKLSAGATTPTKINGINDYIKIIAADSKGNIYFGTLNCVFVLKHGETTATKIDGIDGYVATIGVDSENNIYIGIYNGNGVFVLKQGSDTPTKINGIQTFISMADFKFDKNNKIYFGTYNGAFVLKHGETTATKIDGTSYDIESIIIDSNDNIYFGTIRGTTNILQTVLSWAKTQSQFALVDSTKTQTWTRGDLLSVDGELNIDIANPNIDKVIFDNVEQPQTSKQWHINVKPEIAPRDHNLQVTFTLDGKQYTSEITVSMQAKINPPTPSKQENLSELIKTTDLGNIVDNNDNTIFLAITQKNARAVDFSQIEITKKDNNSATLTAKKDSKSYAGSVDVKYNVVSATTVDLKIDVTATSSTATVIKDYLGQIDTSNITNPVNTFYYASSESIITMDKPTPSSVITGVVYGCDDEWNKTSQSSTIDSTNGIKLDGSQLNTKEGKYVVELSDNLGHTNNVYLQINEKKKDIKEYWNTDNGKQFEIWAKANGHYNISGYSASQLNNLFADSKNWQQLASDSQIASAVADWFKTNGKLSATEPLTKEQVVEQLKTQIPSDIKIDGVNTNNYEKDKVSFVLNQSEFKPNDKVNITVKYNNATADSFTLQIKDSNTPDNKKDGDSKLWIIGVVVGVLVVLGLAYLLFKKFVFDKYFLPKINKRRHDKLVAKVRKEEAEKGDKNNKGGEE</sequence>